<dbReference type="EC" id="3.2.1.15" evidence="12"/>
<feature type="compositionally biased region" description="Polar residues" evidence="10">
    <location>
        <begin position="43"/>
        <end position="58"/>
    </location>
</feature>
<evidence type="ECO:0000256" key="3">
    <source>
        <dbReference type="ARBA" id="ARBA00022512"/>
    </source>
</evidence>
<keyword evidence="6 9" id="KW-0326">Glycosidase</keyword>
<evidence type="ECO:0000313" key="12">
    <source>
        <dbReference type="EMBL" id="PRQ45131.1"/>
    </source>
</evidence>
<evidence type="ECO:0000256" key="9">
    <source>
        <dbReference type="RuleBase" id="RU361169"/>
    </source>
</evidence>
<feature type="compositionally biased region" description="Basic residues" evidence="10">
    <location>
        <begin position="30"/>
        <end position="40"/>
    </location>
</feature>
<dbReference type="OMA" id="GYTSGKY"/>
<keyword evidence="4" id="KW-0964">Secreted</keyword>
<feature type="region of interest" description="Disordered" evidence="10">
    <location>
        <begin position="30"/>
        <end position="72"/>
    </location>
</feature>
<feature type="chain" id="PRO_5015159281" evidence="11">
    <location>
        <begin position="25"/>
        <end position="471"/>
    </location>
</feature>
<dbReference type="Pfam" id="PF00295">
    <property type="entry name" value="Glyco_hydro_28"/>
    <property type="match status" value="1"/>
</dbReference>
<keyword evidence="7" id="KW-0961">Cell wall biogenesis/degradation</keyword>
<dbReference type="PROSITE" id="PS00502">
    <property type="entry name" value="POLYGALACTURONASE"/>
    <property type="match status" value="1"/>
</dbReference>
<feature type="active site" evidence="8">
    <location>
        <position position="302"/>
    </location>
</feature>
<proteinExistence type="inferred from homology"/>
<dbReference type="Gene3D" id="2.160.20.10">
    <property type="entry name" value="Single-stranded right-handed beta-helix, Pectin lyase-like"/>
    <property type="match status" value="1"/>
</dbReference>
<evidence type="ECO:0000256" key="10">
    <source>
        <dbReference type="SAM" id="MobiDB-lite"/>
    </source>
</evidence>
<keyword evidence="13" id="KW-1185">Reference proteome</keyword>
<keyword evidence="3" id="KW-0134">Cell wall</keyword>
<sequence length="471" mass="51593">MKKLSKLSLMCVLFFGFFLLSTQARWHNHTKHSKHNHPHRISYISQPPSTSPGPTASYSPPPEEPKNPYNSTPGVFDVRSYGAVGDGQTDDTQALKMAWDTACQSESPAKILVPNHFTFMIQSTIFTGPCLSGLVLQVDGTIVPPDGPESWPKNNSRRQWLVFYRINEMSLQGGGVIDGRGDKWWHLPCKPHMGINGTTLPGPCDSPVAIRFFMSSNLTVQGLTIKNSPQFHFRFDGCRNVHVESISISAPARSPNTDGIHIQNTNDVKIYNSVISNGDDCVSIGSGCYDVDIRNITCGPGHGISIGSLGNHNSRACVKNITVRDSIIRVSDNGVRIKTWQGGSGAVSGVTFSNIHMDNVRNPIMIDQFYCPTKKCINQTAAVYVSDILYLGIKGTYDVRNAPMHFACSDSLPCTNLTLSDVELLPAVGDMMSDPYCWNAYGQLQTLTIPPVSCLLEGTPRSVLSDEIDHC</sequence>
<dbReference type="GO" id="GO:0004650">
    <property type="term" value="F:polygalacturonase activity"/>
    <property type="evidence" value="ECO:0007669"/>
    <property type="project" value="UniProtKB-EC"/>
</dbReference>
<dbReference type="InterPro" id="IPR000743">
    <property type="entry name" value="Glyco_hydro_28"/>
</dbReference>
<keyword evidence="11" id="KW-0732">Signal</keyword>
<evidence type="ECO:0000256" key="7">
    <source>
        <dbReference type="ARBA" id="ARBA00023316"/>
    </source>
</evidence>
<dbReference type="InterPro" id="IPR011050">
    <property type="entry name" value="Pectin_lyase_fold/virulence"/>
</dbReference>
<dbReference type="SMART" id="SM00710">
    <property type="entry name" value="PbH1"/>
    <property type="match status" value="5"/>
</dbReference>
<dbReference type="PANTHER" id="PTHR31375">
    <property type="match status" value="1"/>
</dbReference>
<dbReference type="SUPFAM" id="SSF51126">
    <property type="entry name" value="Pectin lyase-like"/>
    <property type="match status" value="1"/>
</dbReference>
<comment type="caution">
    <text evidence="12">The sequence shown here is derived from an EMBL/GenBank/DDBJ whole genome shotgun (WGS) entry which is preliminary data.</text>
</comment>
<feature type="signal peptide" evidence="11">
    <location>
        <begin position="1"/>
        <end position="24"/>
    </location>
</feature>
<dbReference type="InterPro" id="IPR012334">
    <property type="entry name" value="Pectin_lyas_fold"/>
</dbReference>
<comment type="subcellular location">
    <subcellularLocation>
        <location evidence="1">Secreted</location>
        <location evidence="1">Cell wall</location>
    </subcellularLocation>
</comment>
<dbReference type="FunFam" id="2.160.20.10:FF:000012">
    <property type="entry name" value="Polygalacturonase At1g48100 family"/>
    <property type="match status" value="1"/>
</dbReference>
<evidence type="ECO:0000256" key="2">
    <source>
        <dbReference type="ARBA" id="ARBA00008834"/>
    </source>
</evidence>
<dbReference type="Gramene" id="PRQ45131">
    <property type="protein sequence ID" value="PRQ45131"/>
    <property type="gene ID" value="RchiOBHm_Chr3g0486841"/>
</dbReference>
<comment type="similarity">
    <text evidence="2 9">Belongs to the glycosyl hydrolase 28 family.</text>
</comment>
<evidence type="ECO:0000256" key="8">
    <source>
        <dbReference type="PROSITE-ProRule" id="PRU10052"/>
    </source>
</evidence>
<evidence type="ECO:0000256" key="6">
    <source>
        <dbReference type="ARBA" id="ARBA00023295"/>
    </source>
</evidence>
<dbReference type="GO" id="GO:0071555">
    <property type="term" value="P:cell wall organization"/>
    <property type="evidence" value="ECO:0007669"/>
    <property type="project" value="UniProtKB-KW"/>
</dbReference>
<organism evidence="12 13">
    <name type="scientific">Rosa chinensis</name>
    <name type="common">China rose</name>
    <dbReference type="NCBI Taxonomy" id="74649"/>
    <lineage>
        <taxon>Eukaryota</taxon>
        <taxon>Viridiplantae</taxon>
        <taxon>Streptophyta</taxon>
        <taxon>Embryophyta</taxon>
        <taxon>Tracheophyta</taxon>
        <taxon>Spermatophyta</taxon>
        <taxon>Magnoliopsida</taxon>
        <taxon>eudicotyledons</taxon>
        <taxon>Gunneridae</taxon>
        <taxon>Pentapetalae</taxon>
        <taxon>rosids</taxon>
        <taxon>fabids</taxon>
        <taxon>Rosales</taxon>
        <taxon>Rosaceae</taxon>
        <taxon>Rosoideae</taxon>
        <taxon>Rosoideae incertae sedis</taxon>
        <taxon>Rosa</taxon>
    </lineage>
</organism>
<evidence type="ECO:0000256" key="4">
    <source>
        <dbReference type="ARBA" id="ARBA00022525"/>
    </source>
</evidence>
<evidence type="ECO:0000256" key="11">
    <source>
        <dbReference type="SAM" id="SignalP"/>
    </source>
</evidence>
<protein>
    <submittedName>
        <fullName evidence="12">Putative polygalacturonase</fullName>
        <ecNumber evidence="12">3.2.1.15</ecNumber>
    </submittedName>
</protein>
<gene>
    <name evidence="12" type="ORF">RchiOBHm_Chr3g0486841</name>
</gene>
<accession>A0A2P6RFC2</accession>
<evidence type="ECO:0000256" key="5">
    <source>
        <dbReference type="ARBA" id="ARBA00022801"/>
    </source>
</evidence>
<dbReference type="OrthoDB" id="187139at2759"/>
<dbReference type="EMBL" id="PDCK01000041">
    <property type="protein sequence ID" value="PRQ45131.1"/>
    <property type="molecule type" value="Genomic_DNA"/>
</dbReference>
<dbReference type="InterPro" id="IPR006626">
    <property type="entry name" value="PbH1"/>
</dbReference>
<dbReference type="Proteomes" id="UP000238479">
    <property type="component" value="Chromosome 3"/>
</dbReference>
<evidence type="ECO:0000256" key="1">
    <source>
        <dbReference type="ARBA" id="ARBA00004191"/>
    </source>
</evidence>
<reference evidence="12 13" key="1">
    <citation type="journal article" date="2018" name="Nat. Genet.">
        <title>The Rosa genome provides new insights in the design of modern roses.</title>
        <authorList>
            <person name="Bendahmane M."/>
        </authorList>
    </citation>
    <scope>NUCLEOTIDE SEQUENCE [LARGE SCALE GENOMIC DNA]</scope>
    <source>
        <strain evidence="13">cv. Old Blush</strain>
    </source>
</reference>
<evidence type="ECO:0000313" key="13">
    <source>
        <dbReference type="Proteomes" id="UP000238479"/>
    </source>
</evidence>
<dbReference type="GO" id="GO:0005975">
    <property type="term" value="P:carbohydrate metabolic process"/>
    <property type="evidence" value="ECO:0007669"/>
    <property type="project" value="InterPro"/>
</dbReference>
<keyword evidence="5 9" id="KW-0378">Hydrolase</keyword>
<dbReference type="AlphaFoldDB" id="A0A2P6RFC2"/>
<dbReference type="STRING" id="74649.A0A2P6RFC2"/>
<name>A0A2P6RFC2_ROSCH</name>